<evidence type="ECO:0000256" key="3">
    <source>
        <dbReference type="ARBA" id="ARBA00022723"/>
    </source>
</evidence>
<dbReference type="RefSeq" id="WP_284937650.1">
    <property type="nucleotide sequence ID" value="NZ_JANURM010000006.1"/>
</dbReference>
<dbReference type="PANTHER" id="PTHR24960:SF79">
    <property type="entry name" value="PHOTOSYSTEM I IRON-SULFUR CENTER"/>
    <property type="match status" value="1"/>
</dbReference>
<name>A0ABT7HPZ7_9BACT</name>
<dbReference type="InterPro" id="IPR017896">
    <property type="entry name" value="4Fe4S_Fe-S-bd"/>
</dbReference>
<evidence type="ECO:0000256" key="1">
    <source>
        <dbReference type="ARBA" id="ARBA00022448"/>
    </source>
</evidence>
<keyword evidence="5" id="KW-0249">Electron transport</keyword>
<keyword evidence="10" id="KW-1185">Reference proteome</keyword>
<comment type="caution">
    <text evidence="9">The sequence shown here is derived from an EMBL/GenBank/DDBJ whole genome shotgun (WGS) entry which is preliminary data.</text>
</comment>
<keyword evidence="4" id="KW-0677">Repeat</keyword>
<evidence type="ECO:0000313" key="10">
    <source>
        <dbReference type="Proteomes" id="UP001173801"/>
    </source>
</evidence>
<dbReference type="Gene3D" id="3.30.70.20">
    <property type="match status" value="2"/>
</dbReference>
<dbReference type="InterPro" id="IPR004494">
    <property type="entry name" value="MauM_NapG"/>
</dbReference>
<dbReference type="PROSITE" id="PS00198">
    <property type="entry name" value="4FE4S_FER_1"/>
    <property type="match status" value="1"/>
</dbReference>
<protein>
    <submittedName>
        <fullName evidence="9">Ferredoxin-type protein NapG</fullName>
    </submittedName>
</protein>
<sequence>MQRREVLKFSVKAISLAVAGGLIWQKSATASQPTLLRPPAAKSEKEFLASCIRCGLCVVACPFDTLKLAEFGSDISTGTPYFTPRKTPCYMCGAAPCVPACPTDALDIKTISKEGKIDISLARMGVAVVDMKNCVAFWGIQCDACYRACPLIDRAIKLEYRRNERTQKHAFLLPVVDSDVCTGCGVCERACITQKPAIIVFERDRALGAVRDDYIKGWDKKDEARIDDDFTPNPSIKKAKDYLNSGEF</sequence>
<evidence type="ECO:0000256" key="4">
    <source>
        <dbReference type="ARBA" id="ARBA00022737"/>
    </source>
</evidence>
<gene>
    <name evidence="9" type="primary">napG</name>
    <name evidence="9" type="ORF">NYG85_06340</name>
</gene>
<dbReference type="InterPro" id="IPR050157">
    <property type="entry name" value="PSI_iron-sulfur_center"/>
</dbReference>
<organism evidence="9 10">
    <name type="scientific">Campylobacter gastrosuis</name>
    <dbReference type="NCBI Taxonomy" id="2974576"/>
    <lineage>
        <taxon>Bacteria</taxon>
        <taxon>Pseudomonadati</taxon>
        <taxon>Campylobacterota</taxon>
        <taxon>Epsilonproteobacteria</taxon>
        <taxon>Campylobacterales</taxon>
        <taxon>Campylobacteraceae</taxon>
        <taxon>Campylobacter</taxon>
    </lineage>
</organism>
<evidence type="ECO:0000256" key="2">
    <source>
        <dbReference type="ARBA" id="ARBA00022485"/>
    </source>
</evidence>
<evidence type="ECO:0000256" key="6">
    <source>
        <dbReference type="ARBA" id="ARBA00023004"/>
    </source>
</evidence>
<keyword evidence="1" id="KW-0813">Transport</keyword>
<dbReference type="Pfam" id="PF12838">
    <property type="entry name" value="Fer4_7"/>
    <property type="match status" value="2"/>
</dbReference>
<keyword evidence="2" id="KW-0004">4Fe-4S</keyword>
<dbReference type="PROSITE" id="PS51379">
    <property type="entry name" value="4FE4S_FER_2"/>
    <property type="match status" value="3"/>
</dbReference>
<dbReference type="InterPro" id="IPR017900">
    <property type="entry name" value="4Fe4S_Fe_S_CS"/>
</dbReference>
<evidence type="ECO:0000259" key="8">
    <source>
        <dbReference type="PROSITE" id="PS51379"/>
    </source>
</evidence>
<keyword evidence="7" id="KW-0411">Iron-sulfur</keyword>
<reference evidence="9" key="2">
    <citation type="journal article" date="2023" name="Microorganisms">
        <title>Isolation and Genomic Characteristics of Cat-Borne Campylobacter felis sp. nov. and Sheep-Borne Campylobacter ovis sp. nov.</title>
        <authorList>
            <person name="Wang H."/>
            <person name="Li Y."/>
            <person name="Gu Y."/>
            <person name="Zhou G."/>
            <person name="Chen X."/>
            <person name="Zhang X."/>
            <person name="Shao Z."/>
            <person name="Zhang J."/>
            <person name="Zhang M."/>
        </authorList>
    </citation>
    <scope>NUCLEOTIDE SEQUENCE</scope>
    <source>
        <strain evidence="9">PS10</strain>
    </source>
</reference>
<feature type="domain" description="4Fe-4S ferredoxin-type" evidence="8">
    <location>
        <begin position="172"/>
        <end position="203"/>
    </location>
</feature>
<feature type="domain" description="4Fe-4S ferredoxin-type" evidence="8">
    <location>
        <begin position="41"/>
        <end position="71"/>
    </location>
</feature>
<evidence type="ECO:0000313" key="9">
    <source>
        <dbReference type="EMBL" id="MDL0088992.1"/>
    </source>
</evidence>
<dbReference type="SUPFAM" id="SSF54862">
    <property type="entry name" value="4Fe-4S ferredoxins"/>
    <property type="match status" value="1"/>
</dbReference>
<dbReference type="Proteomes" id="UP001173801">
    <property type="component" value="Unassembled WGS sequence"/>
</dbReference>
<accession>A0ABT7HPZ7</accession>
<keyword evidence="6" id="KW-0408">Iron</keyword>
<evidence type="ECO:0000256" key="7">
    <source>
        <dbReference type="ARBA" id="ARBA00023014"/>
    </source>
</evidence>
<proteinExistence type="predicted"/>
<dbReference type="PANTHER" id="PTHR24960">
    <property type="entry name" value="PHOTOSYSTEM I IRON-SULFUR CENTER-RELATED"/>
    <property type="match status" value="1"/>
</dbReference>
<reference evidence="9" key="1">
    <citation type="submission" date="2022-08" db="EMBL/GenBank/DDBJ databases">
        <authorList>
            <person name="Wang H."/>
        </authorList>
    </citation>
    <scope>NUCLEOTIDE SEQUENCE</scope>
    <source>
        <strain evidence="9">PS10</strain>
    </source>
</reference>
<dbReference type="CDD" id="cd16373">
    <property type="entry name" value="DMSOR_beta_like"/>
    <property type="match status" value="1"/>
</dbReference>
<dbReference type="EMBL" id="JANURM010000006">
    <property type="protein sequence ID" value="MDL0088992.1"/>
    <property type="molecule type" value="Genomic_DNA"/>
</dbReference>
<dbReference type="NCBIfam" id="NF007012">
    <property type="entry name" value="PRK09476.1"/>
    <property type="match status" value="1"/>
</dbReference>
<feature type="domain" description="4Fe-4S ferredoxin-type" evidence="8">
    <location>
        <begin position="78"/>
        <end position="111"/>
    </location>
</feature>
<dbReference type="NCBIfam" id="TIGR00397">
    <property type="entry name" value="mauM_napG"/>
    <property type="match status" value="1"/>
</dbReference>
<evidence type="ECO:0000256" key="5">
    <source>
        <dbReference type="ARBA" id="ARBA00022982"/>
    </source>
</evidence>
<keyword evidence="3" id="KW-0479">Metal-binding</keyword>